<evidence type="ECO:0000313" key="2">
    <source>
        <dbReference type="Proteomes" id="UP000488956"/>
    </source>
</evidence>
<reference evidence="1 2" key="1">
    <citation type="submission" date="2018-09" db="EMBL/GenBank/DDBJ databases">
        <title>Genomic investigation of the strawberry pathogen Phytophthora fragariae indicates pathogenicity is determined by transcriptional variation in three key races.</title>
        <authorList>
            <person name="Adams T.M."/>
            <person name="Armitage A.D."/>
            <person name="Sobczyk M.K."/>
            <person name="Bates H.J."/>
            <person name="Dunwell J.M."/>
            <person name="Nellist C.F."/>
            <person name="Harrison R.J."/>
        </authorList>
    </citation>
    <scope>NUCLEOTIDE SEQUENCE [LARGE SCALE GENOMIC DNA]</scope>
    <source>
        <strain evidence="1 2">ONT-3</strain>
    </source>
</reference>
<evidence type="ECO:0000313" key="1">
    <source>
        <dbReference type="EMBL" id="KAE9127492.1"/>
    </source>
</evidence>
<proteinExistence type="predicted"/>
<comment type="caution">
    <text evidence="1">The sequence shown here is derived from an EMBL/GenBank/DDBJ whole genome shotgun (WGS) entry which is preliminary data.</text>
</comment>
<gene>
    <name evidence="1" type="ORF">PF010_g4866</name>
</gene>
<dbReference type="EMBL" id="QXFX01000174">
    <property type="protein sequence ID" value="KAE9127492.1"/>
    <property type="molecule type" value="Genomic_DNA"/>
</dbReference>
<sequence length="138" mass="15148">MRKQGARRIADQAVAAVEYAHPPHDVRVAKLEVVAATQISMGVDLPVAVDQVWLRCSTITSHRVVRVAKLEVFFFLAELGGVDPQVAFLPVQTRQVAAKYSTVACSGGIPLLQVATRVSREDFSRQAEIVNCYKRGMI</sequence>
<dbReference type="Proteomes" id="UP000488956">
    <property type="component" value="Unassembled WGS sequence"/>
</dbReference>
<accession>A0A6G0LPZ8</accession>
<protein>
    <submittedName>
        <fullName evidence="1">Uncharacterized protein</fullName>
    </submittedName>
</protein>
<organism evidence="1 2">
    <name type="scientific">Phytophthora fragariae</name>
    <dbReference type="NCBI Taxonomy" id="53985"/>
    <lineage>
        <taxon>Eukaryota</taxon>
        <taxon>Sar</taxon>
        <taxon>Stramenopiles</taxon>
        <taxon>Oomycota</taxon>
        <taxon>Peronosporomycetes</taxon>
        <taxon>Peronosporales</taxon>
        <taxon>Peronosporaceae</taxon>
        <taxon>Phytophthora</taxon>
    </lineage>
</organism>
<name>A0A6G0LPZ8_9STRA</name>
<dbReference type="AlphaFoldDB" id="A0A6G0LPZ8"/>